<dbReference type="PANTHER" id="PTHR24113">
    <property type="entry name" value="RAN GTPASE-ACTIVATING PROTEIN 1"/>
    <property type="match status" value="1"/>
</dbReference>
<feature type="compositionally biased region" description="Basic and acidic residues" evidence="3">
    <location>
        <begin position="78"/>
        <end position="88"/>
    </location>
</feature>
<dbReference type="InterPro" id="IPR001611">
    <property type="entry name" value="Leu-rich_rpt"/>
</dbReference>
<dbReference type="OrthoDB" id="120976at2759"/>
<dbReference type="InterPro" id="IPR027038">
    <property type="entry name" value="RanGap"/>
</dbReference>
<dbReference type="SUPFAM" id="SSF52047">
    <property type="entry name" value="RNI-like"/>
    <property type="match status" value="2"/>
</dbReference>
<evidence type="ECO:0000313" key="5">
    <source>
        <dbReference type="RefSeq" id="XP_019628678.1"/>
    </source>
</evidence>
<feature type="region of interest" description="Disordered" evidence="3">
    <location>
        <begin position="44"/>
        <end position="95"/>
    </location>
</feature>
<protein>
    <submittedName>
        <fullName evidence="5">Uncharacterized protein LOC109473243</fullName>
    </submittedName>
</protein>
<proteinExistence type="predicted"/>
<reference evidence="5" key="1">
    <citation type="submission" date="2025-08" db="UniProtKB">
        <authorList>
            <consortium name="RefSeq"/>
        </authorList>
    </citation>
    <scope>IDENTIFICATION</scope>
    <source>
        <tissue evidence="5">Gonad</tissue>
    </source>
</reference>
<dbReference type="InterPro" id="IPR006553">
    <property type="entry name" value="Leu-rich_rpt_Cys-con_subtyp"/>
</dbReference>
<dbReference type="SMART" id="SM00367">
    <property type="entry name" value="LRR_CC"/>
    <property type="match status" value="5"/>
</dbReference>
<keyword evidence="1" id="KW-0433">Leucine-rich repeat</keyword>
<dbReference type="SMART" id="SM00365">
    <property type="entry name" value="LRR_SD22"/>
    <property type="match status" value="4"/>
</dbReference>
<evidence type="ECO:0000256" key="2">
    <source>
        <dbReference type="ARBA" id="ARBA00022737"/>
    </source>
</evidence>
<dbReference type="SMART" id="SM00368">
    <property type="entry name" value="LRR_RI"/>
    <property type="match status" value="6"/>
</dbReference>
<dbReference type="SMART" id="SM00369">
    <property type="entry name" value="LRR_TYP"/>
    <property type="match status" value="4"/>
</dbReference>
<name>A0A6P4YWG2_BRABE</name>
<keyword evidence="4" id="KW-1185">Reference proteome</keyword>
<accession>A0A6P4YWG2</accession>
<evidence type="ECO:0000256" key="1">
    <source>
        <dbReference type="ARBA" id="ARBA00022614"/>
    </source>
</evidence>
<evidence type="ECO:0000256" key="3">
    <source>
        <dbReference type="SAM" id="MobiDB-lite"/>
    </source>
</evidence>
<dbReference type="GO" id="GO:0031267">
    <property type="term" value="F:small GTPase binding"/>
    <property type="evidence" value="ECO:0007669"/>
    <property type="project" value="TreeGrafter"/>
</dbReference>
<dbReference type="InterPro" id="IPR025875">
    <property type="entry name" value="Leu-rich_rpt_4"/>
</dbReference>
<dbReference type="GeneID" id="109473243"/>
<dbReference type="Pfam" id="PF13516">
    <property type="entry name" value="LRR_6"/>
    <property type="match status" value="4"/>
</dbReference>
<dbReference type="RefSeq" id="XP_019628678.1">
    <property type="nucleotide sequence ID" value="XM_019773119.1"/>
</dbReference>
<dbReference type="AlphaFoldDB" id="A0A6P4YWG2"/>
<dbReference type="KEGG" id="bbel:109473243"/>
<dbReference type="GO" id="GO:0048471">
    <property type="term" value="C:perinuclear region of cytoplasm"/>
    <property type="evidence" value="ECO:0007669"/>
    <property type="project" value="TreeGrafter"/>
</dbReference>
<dbReference type="PANTHER" id="PTHR24113:SF15">
    <property type="entry name" value="NACHT DOMAIN-CONTAINING PROTEIN"/>
    <property type="match status" value="1"/>
</dbReference>
<dbReference type="InterPro" id="IPR032675">
    <property type="entry name" value="LRR_dom_sf"/>
</dbReference>
<evidence type="ECO:0000313" key="4">
    <source>
        <dbReference type="Proteomes" id="UP000515135"/>
    </source>
</evidence>
<dbReference type="Gene3D" id="3.80.10.10">
    <property type="entry name" value="Ribonuclease Inhibitor"/>
    <property type="match status" value="2"/>
</dbReference>
<keyword evidence="2" id="KW-0677">Repeat</keyword>
<dbReference type="GO" id="GO:0005829">
    <property type="term" value="C:cytosol"/>
    <property type="evidence" value="ECO:0007669"/>
    <property type="project" value="TreeGrafter"/>
</dbReference>
<dbReference type="GO" id="GO:0005634">
    <property type="term" value="C:nucleus"/>
    <property type="evidence" value="ECO:0007669"/>
    <property type="project" value="TreeGrafter"/>
</dbReference>
<dbReference type="GO" id="GO:0006913">
    <property type="term" value="P:nucleocytoplasmic transport"/>
    <property type="evidence" value="ECO:0007669"/>
    <property type="project" value="TreeGrafter"/>
</dbReference>
<dbReference type="Pfam" id="PF12799">
    <property type="entry name" value="LRR_4"/>
    <property type="match status" value="2"/>
</dbReference>
<organism evidence="4 5">
    <name type="scientific">Branchiostoma belcheri</name>
    <name type="common">Amphioxus</name>
    <dbReference type="NCBI Taxonomy" id="7741"/>
    <lineage>
        <taxon>Eukaryota</taxon>
        <taxon>Metazoa</taxon>
        <taxon>Chordata</taxon>
        <taxon>Cephalochordata</taxon>
        <taxon>Leptocardii</taxon>
        <taxon>Amphioxiformes</taxon>
        <taxon>Branchiostomatidae</taxon>
        <taxon>Branchiostoma</taxon>
    </lineage>
</organism>
<dbReference type="InterPro" id="IPR003591">
    <property type="entry name" value="Leu-rich_rpt_typical-subtyp"/>
</dbReference>
<dbReference type="Proteomes" id="UP000515135">
    <property type="component" value="Unplaced"/>
</dbReference>
<dbReference type="GO" id="GO:0005096">
    <property type="term" value="F:GTPase activator activity"/>
    <property type="evidence" value="ECO:0007669"/>
    <property type="project" value="InterPro"/>
</dbReference>
<sequence>MSNGTWMLSQRRQLNVYSVQPKGILCKGMRGSSVPDAVETGELFQKDVDDGSWGSEGKGQGDKGDGSSSDGDTDDDGDSCRAAREAKPRPGTTYASQISTVNLPTYPTGDDALAWNDCLQDFFKTDEDTARSIQKSWPSNLLVKHLIRDRFFHSYLCEYWRKRKSFPATLAAFVEFVTEMSAKQFSSQHDQSHEKLTAALGNHDFMAEICFAKNDREINVETIQKYFQFGQPLMKITVRSETFTAGTLGNLSKSLLFTPNVTDIVIWFKEVNSEDTKQAMVVLSCMHNLKHVQVNEYGYVSRLSGMCSTFTLKCKTRPNVWSALASCQKLKKMKVSYNKLSDRGDFLPSLPNLEEIDLSHHAISDEAVPGLAESLGSCQNLKKVNLSYNKLSDRGDFLPPLPNLKEIDLSNNAISDETVPGLAEGLGSCQNLKKVNLSYNKLHNRGDFLPPLPNLEEIGLSWNAISDVAMPGLTEGLGSCQNLKKVNLSHNKLSGRGDFLPPLPNLEKIDLSWNAISDVAVPGLTEGLGSCQNLKKVNLSGNKLSDRGDFLTPLPNLEEIDLGHNNISDVAVPGLAEGLGSCQKLKKVVLHFNKLADVGELMNAFINLPILTQVDIQYNSIRDESLPAIAAWLKVSTAVEKVRLEYNRFSAEGVRDFVRTMKGKAYSDGCFSDILLYDGSLADVGEAVQAGGEGARREEQQWGRLRSWLRLIKVKVGQLTVLISHEGTRS</sequence>
<gene>
    <name evidence="5" type="primary">LOC109473243</name>
</gene>